<organism evidence="1 2">
    <name type="scientific">Flexivirga aerilata</name>
    <dbReference type="NCBI Taxonomy" id="1656889"/>
    <lineage>
        <taxon>Bacteria</taxon>
        <taxon>Bacillati</taxon>
        <taxon>Actinomycetota</taxon>
        <taxon>Actinomycetes</taxon>
        <taxon>Micrococcales</taxon>
        <taxon>Dermacoccaceae</taxon>
        <taxon>Flexivirga</taxon>
    </lineage>
</organism>
<dbReference type="Pfam" id="PF15610">
    <property type="entry name" value="PRTase_3"/>
    <property type="match status" value="1"/>
</dbReference>
<reference evidence="1 2" key="1">
    <citation type="submission" date="2020-05" db="EMBL/GenBank/DDBJ databases">
        <title>Flexivirga sp. ID2601S isolated from air conditioner.</title>
        <authorList>
            <person name="Kim D.H."/>
        </authorList>
    </citation>
    <scope>NUCLEOTIDE SEQUENCE [LARGE SCALE GENOMIC DNA]</scope>
    <source>
        <strain evidence="1 2">ID2601S</strain>
    </source>
</reference>
<proteinExistence type="predicted"/>
<gene>
    <name evidence="1" type="ORF">HJ588_03475</name>
</gene>
<evidence type="ECO:0000313" key="2">
    <source>
        <dbReference type="Proteomes" id="UP000557772"/>
    </source>
</evidence>
<comment type="caution">
    <text evidence="1">The sequence shown here is derived from an EMBL/GenBank/DDBJ whole genome shotgun (WGS) entry which is preliminary data.</text>
</comment>
<dbReference type="Proteomes" id="UP000557772">
    <property type="component" value="Unassembled WGS sequence"/>
</dbReference>
<dbReference type="AlphaFoldDB" id="A0A849ACU0"/>
<dbReference type="InterPro" id="IPR029057">
    <property type="entry name" value="PRTase-like"/>
</dbReference>
<dbReference type="SUPFAM" id="SSF53271">
    <property type="entry name" value="PRTase-like"/>
    <property type="match status" value="1"/>
</dbReference>
<dbReference type="InterPro" id="IPR028944">
    <property type="entry name" value="PRTase_ComF-like"/>
</dbReference>
<evidence type="ECO:0000313" key="1">
    <source>
        <dbReference type="EMBL" id="NNG38335.1"/>
    </source>
</evidence>
<name>A0A849ACU0_9MICO</name>
<sequence>MSGLTRVVAHPLTGTAERPVDARTGDDFDTATYSLMKHGDLPSIRALGDELAEALLEQCPSLATDPRPIVLPVAYLAAPPACYHLAAVVAARLDERRPDLPAARIVHVHKDSVTHIDYAASSAADRRKDLQSIGFRLTEPIDDAIAIVVDDIRVTGLAEQVILDALAGAGAARLVAAYVADCDESLAADPSIESALNHARVRSITDLLPSIERGEFAITIRFLKRMLGDPQLGEFLDRCPPDLVTRFHDYAQATGPDFLAGYPRGTAALGAASQAAMQGGARCTTTNSRHGDGSG</sequence>
<dbReference type="RefSeq" id="WP_171151964.1">
    <property type="nucleotide sequence ID" value="NZ_JABENB010000001.1"/>
</dbReference>
<dbReference type="EMBL" id="JABENB010000001">
    <property type="protein sequence ID" value="NNG38335.1"/>
    <property type="molecule type" value="Genomic_DNA"/>
</dbReference>
<evidence type="ECO:0008006" key="3">
    <source>
        <dbReference type="Google" id="ProtNLM"/>
    </source>
</evidence>
<protein>
    <recommendedName>
        <fullName evidence="3">Phosphoribosyltransferase</fullName>
    </recommendedName>
</protein>
<accession>A0A849ACU0</accession>
<keyword evidence="2" id="KW-1185">Reference proteome</keyword>
<dbReference type="Gene3D" id="3.40.50.2020">
    <property type="match status" value="1"/>
</dbReference>